<organism evidence="2 3">
    <name type="scientific">Komagataeibacter melaceti</name>
    <dbReference type="NCBI Taxonomy" id="2766577"/>
    <lineage>
        <taxon>Bacteria</taxon>
        <taxon>Pseudomonadati</taxon>
        <taxon>Pseudomonadota</taxon>
        <taxon>Alphaproteobacteria</taxon>
        <taxon>Acetobacterales</taxon>
        <taxon>Acetobacteraceae</taxon>
        <taxon>Komagataeibacter</taxon>
    </lineage>
</organism>
<feature type="compositionally biased region" description="Basic residues" evidence="1">
    <location>
        <begin position="1"/>
        <end position="10"/>
    </location>
</feature>
<proteinExistence type="predicted"/>
<dbReference type="Proteomes" id="UP000262371">
    <property type="component" value="Unassembled WGS sequence"/>
</dbReference>
<feature type="region of interest" description="Disordered" evidence="1">
    <location>
        <begin position="1"/>
        <end position="31"/>
    </location>
</feature>
<evidence type="ECO:0000313" key="2">
    <source>
        <dbReference type="EMBL" id="RFD19579.1"/>
    </source>
</evidence>
<keyword evidence="2" id="KW-0378">Hydrolase</keyword>
<protein>
    <submittedName>
        <fullName evidence="2">Aminoacyl-tRNA hydrolase</fullName>
    </submittedName>
</protein>
<name>A0A371YZI5_9PROT</name>
<dbReference type="AlphaFoldDB" id="A0A371YZI5"/>
<keyword evidence="3" id="KW-1185">Reference proteome</keyword>
<sequence>TRPSRGQRRRRLEDKQHRSRIKQGRSSSHID</sequence>
<feature type="non-terminal residue" evidence="2">
    <location>
        <position position="1"/>
    </location>
</feature>
<dbReference type="GO" id="GO:0016787">
    <property type="term" value="F:hydrolase activity"/>
    <property type="evidence" value="ECO:0007669"/>
    <property type="project" value="UniProtKB-KW"/>
</dbReference>
<evidence type="ECO:0000313" key="3">
    <source>
        <dbReference type="Proteomes" id="UP000262371"/>
    </source>
</evidence>
<reference evidence="2 3" key="1">
    <citation type="submission" date="2018-08" db="EMBL/GenBank/DDBJ databases">
        <title>Komagataeibacter sp. AV 382.</title>
        <authorList>
            <person name="Skraban J."/>
            <person name="Trcek J."/>
        </authorList>
    </citation>
    <scope>NUCLEOTIDE SEQUENCE [LARGE SCALE GENOMIC DNA]</scope>
    <source>
        <strain evidence="2 3">AV 382</strain>
    </source>
</reference>
<comment type="caution">
    <text evidence="2">The sequence shown here is derived from an EMBL/GenBank/DDBJ whole genome shotgun (WGS) entry which is preliminary data.</text>
</comment>
<evidence type="ECO:0000256" key="1">
    <source>
        <dbReference type="SAM" id="MobiDB-lite"/>
    </source>
</evidence>
<accession>A0A371YZI5</accession>
<gene>
    <name evidence="2" type="ORF">DY926_10425</name>
</gene>
<dbReference type="EMBL" id="QUWV01000085">
    <property type="protein sequence ID" value="RFD19579.1"/>
    <property type="molecule type" value="Genomic_DNA"/>
</dbReference>